<dbReference type="AlphaFoldDB" id="A0A6L7GRU3"/>
<comment type="similarity">
    <text evidence="1 7">Belongs to the glutaminase family.</text>
</comment>
<feature type="binding site" evidence="7">
    <location>
        <position position="152"/>
    </location>
    <ligand>
        <name>substrate</name>
    </ligand>
</feature>
<evidence type="ECO:0000259" key="8">
    <source>
        <dbReference type="PROSITE" id="PS50801"/>
    </source>
</evidence>
<evidence type="ECO:0000256" key="3">
    <source>
        <dbReference type="ARBA" id="ARBA00012918"/>
    </source>
</evidence>
<keyword evidence="10" id="KW-1185">Reference proteome</keyword>
<dbReference type="Pfam" id="PF01740">
    <property type="entry name" value="STAS"/>
    <property type="match status" value="1"/>
</dbReference>
<organism evidence="9 10">
    <name type="scientific">Gordonia mangrovi</name>
    <dbReference type="NCBI Taxonomy" id="2665643"/>
    <lineage>
        <taxon>Bacteria</taxon>
        <taxon>Bacillati</taxon>
        <taxon>Actinomycetota</taxon>
        <taxon>Actinomycetes</taxon>
        <taxon>Mycobacteriales</taxon>
        <taxon>Gordoniaceae</taxon>
        <taxon>Gordonia</taxon>
    </lineage>
</organism>
<feature type="binding site" evidence="7">
    <location>
        <position position="101"/>
    </location>
    <ligand>
        <name>substrate</name>
    </ligand>
</feature>
<dbReference type="FunFam" id="3.40.710.10:FF:000005">
    <property type="entry name" value="Glutaminase"/>
    <property type="match status" value="1"/>
</dbReference>
<evidence type="ECO:0000313" key="10">
    <source>
        <dbReference type="Proteomes" id="UP000475545"/>
    </source>
</evidence>
<feature type="binding site" evidence="7">
    <location>
        <position position="235"/>
    </location>
    <ligand>
        <name>substrate</name>
    </ligand>
</feature>
<dbReference type="InterPro" id="IPR015868">
    <property type="entry name" value="Glutaminase"/>
</dbReference>
<evidence type="ECO:0000313" key="9">
    <source>
        <dbReference type="EMBL" id="MXP22636.1"/>
    </source>
</evidence>
<comment type="catalytic activity">
    <reaction evidence="5 7">
        <text>L-glutamine + H2O = L-glutamate + NH4(+)</text>
        <dbReference type="Rhea" id="RHEA:15889"/>
        <dbReference type="ChEBI" id="CHEBI:15377"/>
        <dbReference type="ChEBI" id="CHEBI:28938"/>
        <dbReference type="ChEBI" id="CHEBI:29985"/>
        <dbReference type="ChEBI" id="CHEBI:58359"/>
        <dbReference type="EC" id="3.5.1.2"/>
    </reaction>
</comment>
<proteinExistence type="inferred from homology"/>
<feature type="binding site" evidence="7">
    <location>
        <position position="52"/>
    </location>
    <ligand>
        <name>substrate</name>
    </ligand>
</feature>
<dbReference type="SUPFAM" id="SSF56601">
    <property type="entry name" value="beta-lactamase/transpeptidase-like"/>
    <property type="match status" value="1"/>
</dbReference>
<name>A0A6L7GRU3_9ACTN</name>
<reference evidence="9 10" key="1">
    <citation type="submission" date="2019-11" db="EMBL/GenBank/DDBJ databases">
        <title>Gordonia sp. nov., a novel actinobacterium isolated from mangrove soil in Hainan.</title>
        <authorList>
            <person name="Huang X."/>
            <person name="Xie Y."/>
            <person name="Chu X."/>
            <person name="Xiao K."/>
        </authorList>
    </citation>
    <scope>NUCLEOTIDE SEQUENCE [LARGE SCALE GENOMIC DNA]</scope>
    <source>
        <strain evidence="9 10">HNM0687</strain>
    </source>
</reference>
<evidence type="ECO:0000256" key="4">
    <source>
        <dbReference type="ARBA" id="ARBA00022801"/>
    </source>
</evidence>
<evidence type="ECO:0000256" key="6">
    <source>
        <dbReference type="ARBA" id="ARBA00070405"/>
    </source>
</evidence>
<dbReference type="Gene3D" id="3.40.710.10">
    <property type="entry name" value="DD-peptidase/beta-lactamase superfamily"/>
    <property type="match status" value="1"/>
</dbReference>
<feature type="domain" description="STAS" evidence="8">
    <location>
        <begin position="339"/>
        <end position="454"/>
    </location>
</feature>
<sequence length="472" mass="50873">MTMCAVERSGAVADYIPELTRVAPDGYGLSLCMHDGHVYSHGDSAASFTIQSIAKALTYAMVLTRLGPREVDRRIGVEPSGEAFNEISVDRARRPKNPMINAGAITAASLLLPQVRDLDDGAVDAAFDELVAFYSACAGRRLTLDEAVYRSEARTGARNRAIAYMLDSFGGMGAEPEAALDLYLRQCSLRVTTDDLAVIGCTLATGGVNPRTGRQVVSPEVAQRVLSVMTTCGMYDGAGDWVSSVGLPAKSGVGGGILAILPGQLGIGVYSPRLDAHGNSVRGIETCRHLSTDLGLHMFNVTRESRVTMRATYDIGEFGVGADWSERERGYLRTCRDRVRVYELQGDLTFSGAESAMRRLEADADDYDVAVVDISRTGVIDAVARTMVLTFKHSLEGRGLKAIVVDPDGVLRASVERHRYDQIVPDIVAPEALRGFDPTLPHVHGTMEDAVTDAEAFQLKQRYGRGEMFGGG</sequence>
<accession>A0A6L7GRU3</accession>
<dbReference type="Pfam" id="PF04960">
    <property type="entry name" value="Glutaminase"/>
    <property type="match status" value="1"/>
</dbReference>
<keyword evidence="7" id="KW-0007">Acetylation</keyword>
<gene>
    <name evidence="7 9" type="primary">glsA</name>
    <name evidence="9" type="ORF">GIY30_14940</name>
</gene>
<dbReference type="InterPro" id="IPR036513">
    <property type="entry name" value="STAS_dom_sf"/>
</dbReference>
<dbReference type="GO" id="GO:0006537">
    <property type="term" value="P:glutamate biosynthetic process"/>
    <property type="evidence" value="ECO:0007669"/>
    <property type="project" value="TreeGrafter"/>
</dbReference>
<dbReference type="Gene3D" id="3.30.750.24">
    <property type="entry name" value="STAS domain"/>
    <property type="match status" value="1"/>
</dbReference>
<dbReference type="GO" id="GO:0006543">
    <property type="term" value="P:L-glutamine catabolic process"/>
    <property type="evidence" value="ECO:0007669"/>
    <property type="project" value="TreeGrafter"/>
</dbReference>
<dbReference type="Proteomes" id="UP000475545">
    <property type="component" value="Unassembled WGS sequence"/>
</dbReference>
<comment type="caution">
    <text evidence="9">The sequence shown here is derived from an EMBL/GenBank/DDBJ whole genome shotgun (WGS) entry which is preliminary data.</text>
</comment>
<evidence type="ECO:0000256" key="7">
    <source>
        <dbReference type="HAMAP-Rule" id="MF_00313"/>
    </source>
</evidence>
<dbReference type="NCBIfam" id="TIGR03814">
    <property type="entry name" value="Gln_ase"/>
    <property type="match status" value="1"/>
</dbReference>
<dbReference type="InterPro" id="IPR002645">
    <property type="entry name" value="STAS_dom"/>
</dbReference>
<dbReference type="HAMAP" id="MF_00313">
    <property type="entry name" value="Glutaminase"/>
    <property type="match status" value="1"/>
</dbReference>
<comment type="subunit">
    <text evidence="2 7">Homotetramer.</text>
</comment>
<dbReference type="GO" id="GO:0004359">
    <property type="term" value="F:glutaminase activity"/>
    <property type="evidence" value="ECO:0007669"/>
    <property type="project" value="UniProtKB-UniRule"/>
</dbReference>
<dbReference type="PANTHER" id="PTHR12544">
    <property type="entry name" value="GLUTAMINASE"/>
    <property type="match status" value="1"/>
</dbReference>
<dbReference type="InterPro" id="IPR012338">
    <property type="entry name" value="Beta-lactam/transpept-like"/>
</dbReference>
<feature type="binding site" evidence="7">
    <location>
        <position position="253"/>
    </location>
    <ligand>
        <name>substrate</name>
    </ligand>
</feature>
<feature type="binding site" evidence="7">
    <location>
        <position position="183"/>
    </location>
    <ligand>
        <name>substrate</name>
    </ligand>
</feature>
<dbReference type="PANTHER" id="PTHR12544:SF29">
    <property type="entry name" value="GLUTAMINASE"/>
    <property type="match status" value="1"/>
</dbReference>
<dbReference type="EC" id="3.5.1.2" evidence="3 7"/>
<evidence type="ECO:0000256" key="2">
    <source>
        <dbReference type="ARBA" id="ARBA00011881"/>
    </source>
</evidence>
<protein>
    <recommendedName>
        <fullName evidence="6 7">Glutaminase</fullName>
        <ecNumber evidence="3 7">3.5.1.2</ecNumber>
    </recommendedName>
</protein>
<dbReference type="PROSITE" id="PS50801">
    <property type="entry name" value="STAS"/>
    <property type="match status" value="1"/>
</dbReference>
<dbReference type="EMBL" id="WMBR01000003">
    <property type="protein sequence ID" value="MXP22636.1"/>
    <property type="molecule type" value="Genomic_DNA"/>
</dbReference>
<evidence type="ECO:0000256" key="1">
    <source>
        <dbReference type="ARBA" id="ARBA00011076"/>
    </source>
</evidence>
<feature type="binding site" evidence="7">
    <location>
        <position position="159"/>
    </location>
    <ligand>
        <name>substrate</name>
    </ligand>
</feature>
<keyword evidence="4 7" id="KW-0378">Hydrolase</keyword>
<dbReference type="SUPFAM" id="SSF52091">
    <property type="entry name" value="SpoIIaa-like"/>
    <property type="match status" value="1"/>
</dbReference>
<evidence type="ECO:0000256" key="5">
    <source>
        <dbReference type="ARBA" id="ARBA00049534"/>
    </source>
</evidence>